<sequence>MLTDPNLLHERFNALTRHGTFATIWKHARCVPIRKTGRTNLAEPKSLRPISRLSCLGKTFEKILTKRIPEAGKLMSPIAKKHMQSRFGLSAIDSLLLSMTQAQEWLDINGRASKNSTGSNATRPFMMANDLDGAFKCVYH</sequence>
<evidence type="ECO:0000313" key="2">
    <source>
        <dbReference type="Proteomes" id="UP001447188"/>
    </source>
</evidence>
<name>A0ABR3G4I5_9PEZI</name>
<reference evidence="1 2" key="1">
    <citation type="submission" date="2024-02" db="EMBL/GenBank/DDBJ databases">
        <title>Discinaceae phylogenomics.</title>
        <authorList>
            <person name="Dirks A.C."/>
            <person name="James T.Y."/>
        </authorList>
    </citation>
    <scope>NUCLEOTIDE SEQUENCE [LARGE SCALE GENOMIC DNA]</scope>
    <source>
        <strain evidence="1 2">ACD0624</strain>
    </source>
</reference>
<proteinExistence type="predicted"/>
<evidence type="ECO:0000313" key="1">
    <source>
        <dbReference type="EMBL" id="KAL0630783.1"/>
    </source>
</evidence>
<accession>A0ABR3G4I5</accession>
<dbReference type="Proteomes" id="UP001447188">
    <property type="component" value="Unassembled WGS sequence"/>
</dbReference>
<comment type="caution">
    <text evidence="1">The sequence shown here is derived from an EMBL/GenBank/DDBJ whole genome shotgun (WGS) entry which is preliminary data.</text>
</comment>
<organism evidence="1 2">
    <name type="scientific">Discina gigas</name>
    <dbReference type="NCBI Taxonomy" id="1032678"/>
    <lineage>
        <taxon>Eukaryota</taxon>
        <taxon>Fungi</taxon>
        <taxon>Dikarya</taxon>
        <taxon>Ascomycota</taxon>
        <taxon>Pezizomycotina</taxon>
        <taxon>Pezizomycetes</taxon>
        <taxon>Pezizales</taxon>
        <taxon>Discinaceae</taxon>
        <taxon>Discina</taxon>
    </lineage>
</organism>
<keyword evidence="2" id="KW-1185">Reference proteome</keyword>
<gene>
    <name evidence="1" type="ORF">Q9L58_010367</name>
</gene>
<protein>
    <submittedName>
        <fullName evidence="1">Uncharacterized protein</fullName>
    </submittedName>
</protein>
<dbReference type="EMBL" id="JBBBZM010000384">
    <property type="protein sequence ID" value="KAL0630783.1"/>
    <property type="molecule type" value="Genomic_DNA"/>
</dbReference>